<dbReference type="GO" id="GO:0001671">
    <property type="term" value="F:ATPase activator activity"/>
    <property type="evidence" value="ECO:0007669"/>
    <property type="project" value="InterPro"/>
</dbReference>
<evidence type="ECO:0000313" key="5">
    <source>
        <dbReference type="Proteomes" id="UP001165120"/>
    </source>
</evidence>
<dbReference type="SUPFAM" id="SSF46565">
    <property type="entry name" value="Chaperone J-domain"/>
    <property type="match status" value="1"/>
</dbReference>
<evidence type="ECO:0000259" key="3">
    <source>
        <dbReference type="PROSITE" id="PS50076"/>
    </source>
</evidence>
<dbReference type="PANTHER" id="PTHR14021">
    <property type="entry name" value="IRON-SULFUR CLUSTER CO-CHAPERONE PROTEIN HSCB"/>
    <property type="match status" value="1"/>
</dbReference>
<dbReference type="GO" id="GO:0044571">
    <property type="term" value="P:[2Fe-2S] cluster assembly"/>
    <property type="evidence" value="ECO:0007669"/>
    <property type="project" value="InterPro"/>
</dbReference>
<evidence type="ECO:0000256" key="2">
    <source>
        <dbReference type="ARBA" id="ARBA00023186"/>
    </source>
</evidence>
<dbReference type="Pfam" id="PF07743">
    <property type="entry name" value="HSCB_C"/>
    <property type="match status" value="1"/>
</dbReference>
<dbReference type="InterPro" id="IPR004640">
    <property type="entry name" value="HscB"/>
</dbReference>
<dbReference type="Gene3D" id="1.20.1280.20">
    <property type="entry name" value="HscB, C-terminal domain"/>
    <property type="match status" value="1"/>
</dbReference>
<dbReference type="GO" id="GO:0005739">
    <property type="term" value="C:mitochondrion"/>
    <property type="evidence" value="ECO:0007669"/>
    <property type="project" value="TreeGrafter"/>
</dbReference>
<sequence length="268" mass="30762">MNYLASHSPIINSSLLSQTIRSYQNGTSRNMSLIQAYRSLVSSGFKNNKIIGHPKLSYKCGFQVAKFGQPSIRYLSTETPDYFKLFPQTFDKGLGPPATSYIVDLKKLRKEYRSLQAQNHPDLQKNISELAGSAPDSSAEDMSSFINTAYTTLKDPLKRAQYILKKNANIDVTSDETSQTYQFKDKELLMNILEIHEQLETLATETDLNRLQNENDERIESSELNLTHFFKEEDYESAAIETIKLKYWYNIHNALKEWENGKPVQLTH</sequence>
<dbReference type="EMBL" id="BSXN01000177">
    <property type="protein sequence ID" value="GME67449.1"/>
    <property type="molecule type" value="Genomic_DNA"/>
</dbReference>
<dbReference type="SUPFAM" id="SSF47144">
    <property type="entry name" value="HSC20 (HSCB), C-terminal oligomerisation domain"/>
    <property type="match status" value="1"/>
</dbReference>
<dbReference type="GO" id="GO:0051087">
    <property type="term" value="F:protein-folding chaperone binding"/>
    <property type="evidence" value="ECO:0007669"/>
    <property type="project" value="InterPro"/>
</dbReference>
<name>A0A9W6WDU9_CANBO</name>
<dbReference type="AlphaFoldDB" id="A0A9W6WDU9"/>
<comment type="similarity">
    <text evidence="1">Belongs to the HscB family.</text>
</comment>
<dbReference type="NCBIfam" id="TIGR00714">
    <property type="entry name" value="hscB"/>
    <property type="match status" value="1"/>
</dbReference>
<dbReference type="Pfam" id="PF00226">
    <property type="entry name" value="DnaJ"/>
    <property type="match status" value="1"/>
</dbReference>
<dbReference type="GO" id="GO:0051259">
    <property type="term" value="P:protein complex oligomerization"/>
    <property type="evidence" value="ECO:0007669"/>
    <property type="project" value="InterPro"/>
</dbReference>
<dbReference type="Gene3D" id="1.10.287.110">
    <property type="entry name" value="DnaJ domain"/>
    <property type="match status" value="1"/>
</dbReference>
<dbReference type="PANTHER" id="PTHR14021:SF15">
    <property type="entry name" value="IRON-SULFUR CLUSTER CO-CHAPERONE PROTEIN HSCB"/>
    <property type="match status" value="1"/>
</dbReference>
<dbReference type="InterPro" id="IPR009073">
    <property type="entry name" value="HscB_oligo_C"/>
</dbReference>
<accession>A0A9W6WDU9</accession>
<keyword evidence="5" id="KW-1185">Reference proteome</keyword>
<comment type="caution">
    <text evidence="4">The sequence shown here is derived from an EMBL/GenBank/DDBJ whole genome shotgun (WGS) entry which is preliminary data.</text>
</comment>
<dbReference type="InterPro" id="IPR036386">
    <property type="entry name" value="HscB_C_sf"/>
</dbReference>
<reference evidence="4" key="1">
    <citation type="submission" date="2023-04" db="EMBL/GenBank/DDBJ databases">
        <title>Candida boidinii NBRC 10035.</title>
        <authorList>
            <person name="Ichikawa N."/>
            <person name="Sato H."/>
            <person name="Tonouchi N."/>
        </authorList>
    </citation>
    <scope>NUCLEOTIDE SEQUENCE</scope>
    <source>
        <strain evidence="4">NBRC 10035</strain>
    </source>
</reference>
<gene>
    <name evidence="4" type="ORF">Cboi02_000087300</name>
</gene>
<protein>
    <submittedName>
        <fullName evidence="4">Unnamed protein product</fullName>
    </submittedName>
</protein>
<dbReference type="InterPro" id="IPR001623">
    <property type="entry name" value="DnaJ_domain"/>
</dbReference>
<keyword evidence="2" id="KW-0143">Chaperone</keyword>
<dbReference type="InterPro" id="IPR036869">
    <property type="entry name" value="J_dom_sf"/>
</dbReference>
<dbReference type="CDD" id="cd06257">
    <property type="entry name" value="DnaJ"/>
    <property type="match status" value="1"/>
</dbReference>
<dbReference type="SMART" id="SM00271">
    <property type="entry name" value="DnaJ"/>
    <property type="match status" value="1"/>
</dbReference>
<proteinExistence type="inferred from homology"/>
<dbReference type="Proteomes" id="UP001165120">
    <property type="component" value="Unassembled WGS sequence"/>
</dbReference>
<dbReference type="PROSITE" id="PS50076">
    <property type="entry name" value="DNAJ_2"/>
    <property type="match status" value="1"/>
</dbReference>
<evidence type="ECO:0000256" key="1">
    <source>
        <dbReference type="ARBA" id="ARBA00010476"/>
    </source>
</evidence>
<evidence type="ECO:0000313" key="4">
    <source>
        <dbReference type="EMBL" id="GME67449.1"/>
    </source>
</evidence>
<feature type="domain" description="J" evidence="3">
    <location>
        <begin position="89"/>
        <end position="166"/>
    </location>
</feature>
<organism evidence="4 5">
    <name type="scientific">Candida boidinii</name>
    <name type="common">Yeast</name>
    <dbReference type="NCBI Taxonomy" id="5477"/>
    <lineage>
        <taxon>Eukaryota</taxon>
        <taxon>Fungi</taxon>
        <taxon>Dikarya</taxon>
        <taxon>Ascomycota</taxon>
        <taxon>Saccharomycotina</taxon>
        <taxon>Pichiomycetes</taxon>
        <taxon>Pichiales</taxon>
        <taxon>Pichiaceae</taxon>
        <taxon>Ogataea</taxon>
        <taxon>Ogataea/Candida clade</taxon>
    </lineage>
</organism>